<dbReference type="PRINTS" id="PR00038">
    <property type="entry name" value="HTHLUXR"/>
</dbReference>
<evidence type="ECO:0000259" key="6">
    <source>
        <dbReference type="PROSITE" id="PS50043"/>
    </source>
</evidence>
<keyword evidence="3" id="KW-0238">DNA-binding</keyword>
<evidence type="ECO:0000313" key="8">
    <source>
        <dbReference type="EMBL" id="GAA4323342.1"/>
    </source>
</evidence>
<dbReference type="PROSITE" id="PS50110">
    <property type="entry name" value="RESPONSE_REGULATORY"/>
    <property type="match status" value="1"/>
</dbReference>
<dbReference type="InterPro" id="IPR011006">
    <property type="entry name" value="CheY-like_superfamily"/>
</dbReference>
<dbReference type="InterPro" id="IPR016032">
    <property type="entry name" value="Sig_transdc_resp-reg_C-effctor"/>
</dbReference>
<evidence type="ECO:0000313" key="9">
    <source>
        <dbReference type="Proteomes" id="UP001501725"/>
    </source>
</evidence>
<dbReference type="SMART" id="SM00448">
    <property type="entry name" value="REC"/>
    <property type="match status" value="1"/>
</dbReference>
<comment type="caution">
    <text evidence="8">The sequence shown here is derived from an EMBL/GenBank/DDBJ whole genome shotgun (WGS) entry which is preliminary data.</text>
</comment>
<dbReference type="RefSeq" id="WP_345253896.1">
    <property type="nucleotide sequence ID" value="NZ_BAABGY010000004.1"/>
</dbReference>
<dbReference type="Pfam" id="PF00196">
    <property type="entry name" value="GerE"/>
    <property type="match status" value="1"/>
</dbReference>
<dbReference type="SMART" id="SM00421">
    <property type="entry name" value="HTH_LUXR"/>
    <property type="match status" value="1"/>
</dbReference>
<dbReference type="InterPro" id="IPR039420">
    <property type="entry name" value="WalR-like"/>
</dbReference>
<evidence type="ECO:0000256" key="4">
    <source>
        <dbReference type="ARBA" id="ARBA00023163"/>
    </source>
</evidence>
<dbReference type="InterPro" id="IPR001789">
    <property type="entry name" value="Sig_transdc_resp-reg_receiver"/>
</dbReference>
<feature type="modified residue" description="4-aspartylphosphate" evidence="5">
    <location>
        <position position="62"/>
    </location>
</feature>
<dbReference type="PANTHER" id="PTHR43214:SF41">
    <property type="entry name" value="NITRATE_NITRITE RESPONSE REGULATOR PROTEIN NARP"/>
    <property type="match status" value="1"/>
</dbReference>
<protein>
    <submittedName>
        <fullName evidence="8">Response regulator transcription factor</fullName>
    </submittedName>
</protein>
<evidence type="ECO:0000259" key="7">
    <source>
        <dbReference type="PROSITE" id="PS50110"/>
    </source>
</evidence>
<dbReference type="PROSITE" id="PS00622">
    <property type="entry name" value="HTH_LUXR_1"/>
    <property type="match status" value="1"/>
</dbReference>
<dbReference type="InterPro" id="IPR000792">
    <property type="entry name" value="Tscrpt_reg_LuxR_C"/>
</dbReference>
<feature type="domain" description="Response regulatory" evidence="7">
    <location>
        <begin position="9"/>
        <end position="127"/>
    </location>
</feature>
<keyword evidence="1 5" id="KW-0597">Phosphoprotein</keyword>
<dbReference type="SUPFAM" id="SSF46894">
    <property type="entry name" value="C-terminal effector domain of the bipartite response regulators"/>
    <property type="match status" value="1"/>
</dbReference>
<accession>A0ABP8GFF4</accession>
<name>A0ABP8GFF4_9BACT</name>
<sequence>MSSSEASIRILVADDHGIFREGLQLAIGRLAAEGLLLVAEAPHGRAALEVLQHVPVDLVLMDIEMPVMDGIQATARLREEHPEIPVIALSSHNDLPSISEMITAGARGYLLKSVERGELLQAVRTVARGGTYFTPGVAAQLKEWMQHNLANARGEGLSEREREVIVLLCKGFSNKQIGDALRISKRTVDGHRERIMNKIRAHNLADIIAYAIKFGLHRV</sequence>
<dbReference type="SUPFAM" id="SSF52172">
    <property type="entry name" value="CheY-like"/>
    <property type="match status" value="1"/>
</dbReference>
<keyword evidence="2" id="KW-0805">Transcription regulation</keyword>
<keyword evidence="4" id="KW-0804">Transcription</keyword>
<dbReference type="PANTHER" id="PTHR43214">
    <property type="entry name" value="TWO-COMPONENT RESPONSE REGULATOR"/>
    <property type="match status" value="1"/>
</dbReference>
<keyword evidence="9" id="KW-1185">Reference proteome</keyword>
<reference evidence="9" key="1">
    <citation type="journal article" date="2019" name="Int. J. Syst. Evol. Microbiol.">
        <title>The Global Catalogue of Microorganisms (GCM) 10K type strain sequencing project: providing services to taxonomists for standard genome sequencing and annotation.</title>
        <authorList>
            <consortium name="The Broad Institute Genomics Platform"/>
            <consortium name="The Broad Institute Genome Sequencing Center for Infectious Disease"/>
            <person name="Wu L."/>
            <person name="Ma J."/>
        </authorList>
    </citation>
    <scope>NUCLEOTIDE SEQUENCE [LARGE SCALE GENOMIC DNA]</scope>
    <source>
        <strain evidence="9">JCM 17919</strain>
    </source>
</reference>
<dbReference type="Gene3D" id="3.40.50.2300">
    <property type="match status" value="1"/>
</dbReference>
<dbReference type="EMBL" id="BAABGY010000004">
    <property type="protein sequence ID" value="GAA4323342.1"/>
    <property type="molecule type" value="Genomic_DNA"/>
</dbReference>
<dbReference type="PROSITE" id="PS50043">
    <property type="entry name" value="HTH_LUXR_2"/>
    <property type="match status" value="1"/>
</dbReference>
<proteinExistence type="predicted"/>
<organism evidence="8 9">
    <name type="scientific">Flaviaesturariibacter amylovorans</name>
    <dbReference type="NCBI Taxonomy" id="1084520"/>
    <lineage>
        <taxon>Bacteria</taxon>
        <taxon>Pseudomonadati</taxon>
        <taxon>Bacteroidota</taxon>
        <taxon>Chitinophagia</taxon>
        <taxon>Chitinophagales</taxon>
        <taxon>Chitinophagaceae</taxon>
        <taxon>Flaviaestuariibacter</taxon>
    </lineage>
</organism>
<gene>
    <name evidence="8" type="ORF">GCM10023184_10110</name>
</gene>
<dbReference type="Pfam" id="PF00072">
    <property type="entry name" value="Response_reg"/>
    <property type="match status" value="1"/>
</dbReference>
<evidence type="ECO:0000256" key="5">
    <source>
        <dbReference type="PROSITE-ProRule" id="PRU00169"/>
    </source>
</evidence>
<evidence type="ECO:0000256" key="1">
    <source>
        <dbReference type="ARBA" id="ARBA00022553"/>
    </source>
</evidence>
<evidence type="ECO:0000256" key="3">
    <source>
        <dbReference type="ARBA" id="ARBA00023125"/>
    </source>
</evidence>
<dbReference type="CDD" id="cd17535">
    <property type="entry name" value="REC_NarL-like"/>
    <property type="match status" value="1"/>
</dbReference>
<dbReference type="Proteomes" id="UP001501725">
    <property type="component" value="Unassembled WGS sequence"/>
</dbReference>
<feature type="domain" description="HTH luxR-type" evidence="6">
    <location>
        <begin position="150"/>
        <end position="215"/>
    </location>
</feature>
<dbReference type="InterPro" id="IPR058245">
    <property type="entry name" value="NreC/VraR/RcsB-like_REC"/>
</dbReference>
<evidence type="ECO:0000256" key="2">
    <source>
        <dbReference type="ARBA" id="ARBA00023015"/>
    </source>
</evidence>
<dbReference type="CDD" id="cd06170">
    <property type="entry name" value="LuxR_C_like"/>
    <property type="match status" value="1"/>
</dbReference>